<dbReference type="AlphaFoldDB" id="A0A0Q3H542"/>
<evidence type="ECO:0000313" key="4">
    <source>
        <dbReference type="Proteomes" id="UP000008810"/>
    </source>
</evidence>
<organism evidence="2">
    <name type="scientific">Brachypodium distachyon</name>
    <name type="common">Purple false brome</name>
    <name type="synonym">Trachynia distachya</name>
    <dbReference type="NCBI Taxonomy" id="15368"/>
    <lineage>
        <taxon>Eukaryota</taxon>
        <taxon>Viridiplantae</taxon>
        <taxon>Streptophyta</taxon>
        <taxon>Embryophyta</taxon>
        <taxon>Tracheophyta</taxon>
        <taxon>Spermatophyta</taxon>
        <taxon>Magnoliopsida</taxon>
        <taxon>Liliopsida</taxon>
        <taxon>Poales</taxon>
        <taxon>Poaceae</taxon>
        <taxon>BOP clade</taxon>
        <taxon>Pooideae</taxon>
        <taxon>Stipodae</taxon>
        <taxon>Brachypodieae</taxon>
        <taxon>Brachypodium</taxon>
    </lineage>
</organism>
<protein>
    <submittedName>
        <fullName evidence="2 3">Uncharacterized protein</fullName>
    </submittedName>
</protein>
<dbReference type="Proteomes" id="UP000008810">
    <property type="component" value="Chromosome 1"/>
</dbReference>
<evidence type="ECO:0000256" key="1">
    <source>
        <dbReference type="SAM" id="MobiDB-lite"/>
    </source>
</evidence>
<gene>
    <name evidence="2" type="ORF">BRADI_1g35577v3</name>
</gene>
<name>A0A0Q3H542_BRADI</name>
<feature type="region of interest" description="Disordered" evidence="1">
    <location>
        <begin position="107"/>
        <end position="127"/>
    </location>
</feature>
<proteinExistence type="predicted"/>
<keyword evidence="4" id="KW-1185">Reference proteome</keyword>
<accession>A0A0Q3H542</accession>
<dbReference type="EMBL" id="CM000880">
    <property type="protein sequence ID" value="KQK17597.1"/>
    <property type="molecule type" value="Genomic_DNA"/>
</dbReference>
<feature type="compositionally biased region" description="Basic and acidic residues" evidence="1">
    <location>
        <begin position="179"/>
        <end position="188"/>
    </location>
</feature>
<dbReference type="EnsemblPlants" id="KQK17597">
    <property type="protein sequence ID" value="KQK17597"/>
    <property type="gene ID" value="BRADI_1g35577v3"/>
</dbReference>
<dbReference type="Gramene" id="KQK17597">
    <property type="protein sequence ID" value="KQK17597"/>
    <property type="gene ID" value="BRADI_1g35577v3"/>
</dbReference>
<reference evidence="2" key="2">
    <citation type="submission" date="2017-06" db="EMBL/GenBank/DDBJ databases">
        <title>WGS assembly of Brachypodium distachyon.</title>
        <authorList>
            <consortium name="The International Brachypodium Initiative"/>
            <person name="Lucas S."/>
            <person name="Harmon-Smith M."/>
            <person name="Lail K."/>
            <person name="Tice H."/>
            <person name="Grimwood J."/>
            <person name="Bruce D."/>
            <person name="Barry K."/>
            <person name="Shu S."/>
            <person name="Lindquist E."/>
            <person name="Wang M."/>
            <person name="Pitluck S."/>
            <person name="Vogel J.P."/>
            <person name="Garvin D.F."/>
            <person name="Mockler T.C."/>
            <person name="Schmutz J."/>
            <person name="Rokhsar D."/>
            <person name="Bevan M.W."/>
        </authorList>
    </citation>
    <scope>NUCLEOTIDE SEQUENCE</scope>
    <source>
        <strain evidence="2">Bd21</strain>
    </source>
</reference>
<feature type="compositionally biased region" description="Basic and acidic residues" evidence="1">
    <location>
        <begin position="115"/>
        <end position="126"/>
    </location>
</feature>
<evidence type="ECO:0000313" key="2">
    <source>
        <dbReference type="EMBL" id="KQK17597.1"/>
    </source>
</evidence>
<evidence type="ECO:0000313" key="3">
    <source>
        <dbReference type="EnsemblPlants" id="KQK17597"/>
    </source>
</evidence>
<dbReference type="InParanoid" id="A0A0Q3H542"/>
<feature type="region of interest" description="Disordered" evidence="1">
    <location>
        <begin position="146"/>
        <end position="188"/>
    </location>
</feature>
<sequence length="188" mass="20655">MQNQLCSIEPLQMQNESTEDLQQIICLIYIYINTCTCWIQPTKNFINPNSRSASSVIPNPRILVEAVRGSRAAIPEGVWEQGSAVPFHLPEEDGCTGGRRLRAGGRLGAWNGEAGRGDSRAGDRETPGLQNLEAASTNMAIMAEQGVGRPPGCRTWRQRQRTWRIRSADRRRATAPGAGERRSNGVGL</sequence>
<reference evidence="2 3" key="1">
    <citation type="journal article" date="2010" name="Nature">
        <title>Genome sequencing and analysis of the model grass Brachypodium distachyon.</title>
        <authorList>
            <consortium name="International Brachypodium Initiative"/>
        </authorList>
    </citation>
    <scope>NUCLEOTIDE SEQUENCE [LARGE SCALE GENOMIC DNA]</scope>
    <source>
        <strain evidence="2 3">Bd21</strain>
    </source>
</reference>
<reference evidence="3" key="3">
    <citation type="submission" date="2018-08" db="UniProtKB">
        <authorList>
            <consortium name="EnsemblPlants"/>
        </authorList>
    </citation>
    <scope>IDENTIFICATION</scope>
    <source>
        <strain evidence="3">cv. Bd21</strain>
    </source>
</reference>